<dbReference type="AlphaFoldDB" id="A0A2D0BSL1"/>
<evidence type="ECO:0000259" key="1">
    <source>
        <dbReference type="SMART" id="SM00857"/>
    </source>
</evidence>
<protein>
    <recommendedName>
        <fullName evidence="1">Resolvase/invertase-type recombinase catalytic domain-containing protein</fullName>
    </recommendedName>
</protein>
<dbReference type="InterPro" id="IPR006119">
    <property type="entry name" value="Resolv_N"/>
</dbReference>
<gene>
    <name evidence="2" type="ORF">CQR37_06160</name>
</gene>
<sequence length="129" mass="14896">MSGSIKNQQSILEKYAKENGFKNPRLFIDDGYSGVTFTRPAFMEMMDLAEQDKTERLLSKTTPDWVGTALLSDSFLRKILTVWVVRYIAIMDNIDTDKGISDPVPMQDLFNEWHAKNTSQKVRNVFRNK</sequence>
<reference evidence="2 3" key="1">
    <citation type="submission" date="2017-10" db="EMBL/GenBank/DDBJ databases">
        <title>Draft genomes of the Enterococcus faecium isolated from human feces before and after Helicobacter pylori eradication therapy.</title>
        <authorList>
            <person name="Prianichniikov N.A."/>
            <person name="Glushchenko O.E."/>
            <person name="Malakhova M.V."/>
        </authorList>
    </citation>
    <scope>NUCLEOTIDE SEQUENCE [LARGE SCALE GENOMIC DNA]</scope>
    <source>
        <strain evidence="2 3">Hp_5-7</strain>
    </source>
</reference>
<evidence type="ECO:0000313" key="2">
    <source>
        <dbReference type="EMBL" id="PHL21865.1"/>
    </source>
</evidence>
<accession>A0A2D0BSL1</accession>
<comment type="caution">
    <text evidence="2">The sequence shown here is derived from an EMBL/GenBank/DDBJ whole genome shotgun (WGS) entry which is preliminary data.</text>
</comment>
<feature type="domain" description="Resolvase/invertase-type recombinase catalytic" evidence="1">
    <location>
        <begin position="4"/>
        <end position="126"/>
    </location>
</feature>
<dbReference type="SMART" id="SM00857">
    <property type="entry name" value="Resolvase"/>
    <property type="match status" value="1"/>
</dbReference>
<organism evidence="2 3">
    <name type="scientific">Enterococcus faecium</name>
    <name type="common">Streptococcus faecium</name>
    <dbReference type="NCBI Taxonomy" id="1352"/>
    <lineage>
        <taxon>Bacteria</taxon>
        <taxon>Bacillati</taxon>
        <taxon>Bacillota</taxon>
        <taxon>Bacilli</taxon>
        <taxon>Lactobacillales</taxon>
        <taxon>Enterococcaceae</taxon>
        <taxon>Enterococcus</taxon>
    </lineage>
</organism>
<dbReference type="Gene3D" id="3.40.50.1390">
    <property type="entry name" value="Resolvase, N-terminal catalytic domain"/>
    <property type="match status" value="1"/>
</dbReference>
<proteinExistence type="predicted"/>
<dbReference type="Pfam" id="PF00239">
    <property type="entry name" value="Resolvase"/>
    <property type="match status" value="1"/>
</dbReference>
<dbReference type="Proteomes" id="UP000224303">
    <property type="component" value="Unassembled WGS sequence"/>
</dbReference>
<dbReference type="GO" id="GO:0000150">
    <property type="term" value="F:DNA strand exchange activity"/>
    <property type="evidence" value="ECO:0007669"/>
    <property type="project" value="InterPro"/>
</dbReference>
<dbReference type="RefSeq" id="WP_080115230.1">
    <property type="nucleotide sequence ID" value="NZ_CP064406.1"/>
</dbReference>
<dbReference type="InterPro" id="IPR036162">
    <property type="entry name" value="Resolvase-like_N_sf"/>
</dbReference>
<dbReference type="SUPFAM" id="SSF53041">
    <property type="entry name" value="Resolvase-like"/>
    <property type="match status" value="1"/>
</dbReference>
<name>A0A2D0BSL1_ENTFC</name>
<evidence type="ECO:0000313" key="3">
    <source>
        <dbReference type="Proteomes" id="UP000224303"/>
    </source>
</evidence>
<dbReference type="EMBL" id="PCGC01000010">
    <property type="protein sequence ID" value="PHL21865.1"/>
    <property type="molecule type" value="Genomic_DNA"/>
</dbReference>
<dbReference type="GO" id="GO:0003677">
    <property type="term" value="F:DNA binding"/>
    <property type="evidence" value="ECO:0007669"/>
    <property type="project" value="InterPro"/>
</dbReference>